<evidence type="ECO:0000313" key="5">
    <source>
        <dbReference type="Proteomes" id="UP000481033"/>
    </source>
</evidence>
<comment type="caution">
    <text evidence="4">The sequence shown here is derived from an EMBL/GenBank/DDBJ whole genome shotgun (WGS) entry which is preliminary data.</text>
</comment>
<dbReference type="SMART" id="SM00567">
    <property type="entry name" value="EZ_HEAT"/>
    <property type="match status" value="7"/>
</dbReference>
<gene>
    <name evidence="4" type="ORF">DXZ20_24540</name>
</gene>
<dbReference type="AlphaFoldDB" id="A0A6M0RSQ2"/>
<dbReference type="PANTHER" id="PTHR12697">
    <property type="entry name" value="PBS LYASE HEAT-LIKE PROTEIN"/>
    <property type="match status" value="1"/>
</dbReference>
<evidence type="ECO:0000256" key="2">
    <source>
        <dbReference type="ARBA" id="ARBA00022737"/>
    </source>
</evidence>
<keyword evidence="2" id="KW-0677">Repeat</keyword>
<dbReference type="InterPro" id="IPR000357">
    <property type="entry name" value="HEAT"/>
</dbReference>
<evidence type="ECO:0000256" key="3">
    <source>
        <dbReference type="ARBA" id="ARBA00022738"/>
    </source>
</evidence>
<dbReference type="Proteomes" id="UP000481033">
    <property type="component" value="Unassembled WGS sequence"/>
</dbReference>
<sequence>MAHTDLDPEVVQWVEMLRSQDLNDRLVAAKSLQHLGDEDAIDALIQSLNDESPRVQEIAVTALWEMANPVVIPPLLDCLRSDHEPEVREEALSALKELVAPDDLLKLLDAIQVDDENVQLNVLILLRKIHDAQALPYILPFFESENPVLREASVVTLRYLNQVVRCEPALALAKDTNDEVRRSAILTLGYLSDETVVPMLCSAIAHDPDWQVRRNAAQSLDLHATTAATPALTQALADDHWQVRKFTARALQKVATNETIPILIKALSDEYSDVRRDAAIALGNLGNPEVLPALKQTLDDPDRDVQIFSQRAIQKIQDQLAEASNA</sequence>
<dbReference type="EMBL" id="QXHD01000004">
    <property type="protein sequence ID" value="NEZ58751.1"/>
    <property type="molecule type" value="Genomic_DNA"/>
</dbReference>
<accession>A0A6M0RSQ2</accession>
<keyword evidence="3" id="KW-0605">Phycobilisome</keyword>
<proteinExistence type="predicted"/>
<keyword evidence="5" id="KW-1185">Reference proteome</keyword>
<dbReference type="InterPro" id="IPR016024">
    <property type="entry name" value="ARM-type_fold"/>
</dbReference>
<dbReference type="InterPro" id="IPR011989">
    <property type="entry name" value="ARM-like"/>
</dbReference>
<evidence type="ECO:0000313" key="4">
    <source>
        <dbReference type="EMBL" id="NEZ58751.1"/>
    </source>
</evidence>
<organism evidence="4 5">
    <name type="scientific">Adonisia turfae CCMR0081</name>
    <dbReference type="NCBI Taxonomy" id="2292702"/>
    <lineage>
        <taxon>Bacteria</taxon>
        <taxon>Bacillati</taxon>
        <taxon>Cyanobacteriota</taxon>
        <taxon>Adonisia</taxon>
        <taxon>Adonisia turfae</taxon>
    </lineage>
</organism>
<dbReference type="Gene3D" id="1.25.10.10">
    <property type="entry name" value="Leucine-rich Repeat Variant"/>
    <property type="match status" value="2"/>
</dbReference>
<dbReference type="SMART" id="SM00185">
    <property type="entry name" value="ARM"/>
    <property type="match status" value="4"/>
</dbReference>
<protein>
    <submittedName>
        <fullName evidence="4">HEAT repeat domain-containing protein</fullName>
    </submittedName>
</protein>
<name>A0A6M0RSQ2_9CYAN</name>
<dbReference type="Pfam" id="PF13646">
    <property type="entry name" value="HEAT_2"/>
    <property type="match status" value="2"/>
</dbReference>
<dbReference type="InterPro" id="IPR004155">
    <property type="entry name" value="PBS_lyase_HEAT"/>
</dbReference>
<dbReference type="RefSeq" id="WP_163701550.1">
    <property type="nucleotide sequence ID" value="NZ_QXHD01000004.1"/>
</dbReference>
<dbReference type="PANTHER" id="PTHR12697:SF5">
    <property type="entry name" value="DEOXYHYPUSINE HYDROXYLASE"/>
    <property type="match status" value="1"/>
</dbReference>
<keyword evidence="1" id="KW-0042">Antenna complex</keyword>
<dbReference type="SUPFAM" id="SSF48371">
    <property type="entry name" value="ARM repeat"/>
    <property type="match status" value="1"/>
</dbReference>
<dbReference type="Pfam" id="PF02985">
    <property type="entry name" value="HEAT"/>
    <property type="match status" value="1"/>
</dbReference>
<dbReference type="GO" id="GO:0016491">
    <property type="term" value="F:oxidoreductase activity"/>
    <property type="evidence" value="ECO:0007669"/>
    <property type="project" value="TreeGrafter"/>
</dbReference>
<evidence type="ECO:0000256" key="1">
    <source>
        <dbReference type="ARBA" id="ARBA00022549"/>
    </source>
</evidence>
<dbReference type="InterPro" id="IPR000225">
    <property type="entry name" value="Armadillo"/>
</dbReference>
<reference evidence="4 5" key="1">
    <citation type="journal article" date="2020" name="Microb. Ecol.">
        <title>Ecogenomics of the Marine Benthic Filamentous Cyanobacterium Adonisia.</title>
        <authorList>
            <person name="Walter J.M."/>
            <person name="Coutinho F.H."/>
            <person name="Leomil L."/>
            <person name="Hargreaves P.I."/>
            <person name="Campeao M.E."/>
            <person name="Vieira V.V."/>
            <person name="Silva B.S."/>
            <person name="Fistarol G.O."/>
            <person name="Salomon P.S."/>
            <person name="Sawabe T."/>
            <person name="Mino S."/>
            <person name="Hosokawa M."/>
            <person name="Miyashita H."/>
            <person name="Maruyama F."/>
            <person name="van Verk M.C."/>
            <person name="Dutilh B.E."/>
            <person name="Thompson C.C."/>
            <person name="Thompson F.L."/>
        </authorList>
    </citation>
    <scope>NUCLEOTIDE SEQUENCE [LARGE SCALE GENOMIC DNA]</scope>
    <source>
        <strain evidence="4 5">CCMR0081</strain>
    </source>
</reference>
<dbReference type="GO" id="GO:0030089">
    <property type="term" value="C:phycobilisome"/>
    <property type="evidence" value="ECO:0007669"/>
    <property type="project" value="UniProtKB-KW"/>
</dbReference>